<dbReference type="InterPro" id="IPR037018">
    <property type="entry name" value="GH65_N"/>
</dbReference>
<comment type="caution">
    <text evidence="7">The sequence shown here is derived from an EMBL/GenBank/DDBJ whole genome shotgun (WGS) entry which is preliminary data.</text>
</comment>
<reference evidence="7 8" key="1">
    <citation type="submission" date="2020-08" db="EMBL/GenBank/DDBJ databases">
        <title>A Genomic Blueprint of the Chicken Gut Microbiome.</title>
        <authorList>
            <person name="Gilroy R."/>
            <person name="Ravi A."/>
            <person name="Getino M."/>
            <person name="Pursley I."/>
            <person name="Horton D.L."/>
            <person name="Alikhan N.-F."/>
            <person name="Baker D."/>
            <person name="Gharbi K."/>
            <person name="Hall N."/>
            <person name="Watson M."/>
            <person name="Adriaenssens E.M."/>
            <person name="Foster-Nyarko E."/>
            <person name="Jarju S."/>
            <person name="Secka A."/>
            <person name="Antonio M."/>
            <person name="Oren A."/>
            <person name="Chaudhuri R."/>
            <person name="La Ragione R.M."/>
            <person name="Hildebrand F."/>
            <person name="Pallen M.J."/>
        </authorList>
    </citation>
    <scope>NUCLEOTIDE SEQUENCE [LARGE SCALE GENOMIC DNA]</scope>
    <source>
        <strain evidence="7 8">Re1</strain>
    </source>
</reference>
<feature type="domain" description="Glycoside hydrolase family 65 central catalytic" evidence="4">
    <location>
        <begin position="334"/>
        <end position="687"/>
    </location>
</feature>
<proteinExistence type="inferred from homology"/>
<feature type="domain" description="Glycoside hydrolase family 65 N-terminal" evidence="6">
    <location>
        <begin position="22"/>
        <end position="277"/>
    </location>
</feature>
<gene>
    <name evidence="7" type="ORF">H9633_06235</name>
</gene>
<dbReference type="InterPro" id="IPR005196">
    <property type="entry name" value="Glyco_hydro_65_N"/>
</dbReference>
<dbReference type="InterPro" id="IPR017045">
    <property type="entry name" value="Malt_Pase/Glycosyl_Hdrlase"/>
</dbReference>
<dbReference type="InterPro" id="IPR012341">
    <property type="entry name" value="6hp_glycosidase-like_sf"/>
</dbReference>
<accession>A0ABR8W4K4</accession>
<dbReference type="InterPro" id="IPR005195">
    <property type="entry name" value="Glyco_hydro_65_M"/>
</dbReference>
<evidence type="ECO:0000256" key="2">
    <source>
        <dbReference type="ARBA" id="ARBA00023295"/>
    </source>
</evidence>
<keyword evidence="7" id="KW-0378">Hydrolase</keyword>
<dbReference type="PANTHER" id="PTHR11051">
    <property type="entry name" value="GLYCOSYL HYDROLASE-RELATED"/>
    <property type="match status" value="1"/>
</dbReference>
<protein>
    <submittedName>
        <fullName evidence="7">Glycoside hydrolase family 65 protein</fullName>
    </submittedName>
</protein>
<evidence type="ECO:0000313" key="7">
    <source>
        <dbReference type="EMBL" id="MBD8011893.1"/>
    </source>
</evidence>
<evidence type="ECO:0000256" key="1">
    <source>
        <dbReference type="ARBA" id="ARBA00006768"/>
    </source>
</evidence>
<dbReference type="InterPro" id="IPR008928">
    <property type="entry name" value="6-hairpin_glycosidase_sf"/>
</dbReference>
<dbReference type="Pfam" id="PF03633">
    <property type="entry name" value="Glyco_hydro_65C"/>
    <property type="match status" value="1"/>
</dbReference>
<feature type="region of interest" description="Disordered" evidence="3">
    <location>
        <begin position="759"/>
        <end position="792"/>
    </location>
</feature>
<dbReference type="Proteomes" id="UP000611521">
    <property type="component" value="Unassembled WGS sequence"/>
</dbReference>
<name>A0ABR8W4K4_9MICO</name>
<keyword evidence="2" id="KW-0326">Glycosidase</keyword>
<feature type="compositionally biased region" description="Pro residues" evidence="3">
    <location>
        <begin position="768"/>
        <end position="778"/>
    </location>
</feature>
<dbReference type="SUPFAM" id="SSF74650">
    <property type="entry name" value="Galactose mutarotase-like"/>
    <property type="match status" value="1"/>
</dbReference>
<dbReference type="EMBL" id="JACSPX010000001">
    <property type="protein sequence ID" value="MBD8011893.1"/>
    <property type="molecule type" value="Genomic_DNA"/>
</dbReference>
<evidence type="ECO:0000313" key="8">
    <source>
        <dbReference type="Proteomes" id="UP000611521"/>
    </source>
</evidence>
<dbReference type="Gene3D" id="2.60.420.10">
    <property type="entry name" value="Maltose phosphorylase, domain 3"/>
    <property type="match status" value="1"/>
</dbReference>
<dbReference type="PANTHER" id="PTHR11051:SF13">
    <property type="entry name" value="GLYCOSYL TRANSFERASE"/>
    <property type="match status" value="1"/>
</dbReference>
<dbReference type="InterPro" id="IPR011013">
    <property type="entry name" value="Gal_mutarotase_sf_dom"/>
</dbReference>
<dbReference type="GO" id="GO:0016787">
    <property type="term" value="F:hydrolase activity"/>
    <property type="evidence" value="ECO:0007669"/>
    <property type="project" value="UniProtKB-KW"/>
</dbReference>
<evidence type="ECO:0000259" key="5">
    <source>
        <dbReference type="Pfam" id="PF03633"/>
    </source>
</evidence>
<dbReference type="SUPFAM" id="SSF48208">
    <property type="entry name" value="Six-hairpin glycosidases"/>
    <property type="match status" value="1"/>
</dbReference>
<dbReference type="Gene3D" id="2.70.98.40">
    <property type="entry name" value="Glycoside hydrolase, family 65, N-terminal domain"/>
    <property type="match status" value="1"/>
</dbReference>
<evidence type="ECO:0000259" key="4">
    <source>
        <dbReference type="Pfam" id="PF03632"/>
    </source>
</evidence>
<dbReference type="Pfam" id="PF03636">
    <property type="entry name" value="Glyco_hydro_65N"/>
    <property type="match status" value="1"/>
</dbReference>
<comment type="similarity">
    <text evidence="1">Belongs to the glycosyl hydrolase 65 family.</text>
</comment>
<dbReference type="PIRSF" id="PIRSF036289">
    <property type="entry name" value="Glycosyl_hydrolase_malt_phosph"/>
    <property type="match status" value="1"/>
</dbReference>
<evidence type="ECO:0000259" key="6">
    <source>
        <dbReference type="Pfam" id="PF03636"/>
    </source>
</evidence>
<feature type="domain" description="Glycoside hydrolase family 65 C-terminal" evidence="5">
    <location>
        <begin position="696"/>
        <end position="757"/>
    </location>
</feature>
<dbReference type="InterPro" id="IPR005194">
    <property type="entry name" value="Glyco_hydro_65_C"/>
</dbReference>
<sequence>MTTHRFDVHPWGVGWSCMRNVGWEERGQSHRESVFSLSNGHIGWRGTLDEGDPSAAAGSYLNGVFEEHPMPYAEDGYGYPEHGQTVMHVPDGKVIRLIVDDEPFDIRTGALVEHRQHLDLRTGILHRAATWTSPAGRTVTIASQRLVSFTHRSIAAVKYEVTAGDAAVDVTLLSEILADEPLPEVHSDPTVMDALRDPFEPVAHRGAGGRATLVQRTRRSRIAVAVAADHLITSSSQAVAPEPRTDVAADLARTTVRTRLEPGARIALVKCVGHEWSPALDDVALRDRAEAAVETAIEIGWDGLVDEQRQYLDAFWDRADVLIDGDERLQQSARFSLFQVLQSAARAEVRSIPGKGLTGVGYEGHTFWDAETFVLPVLTYTAPSAARDALLWRHSTLDQARSRAEQLHLAGAAFPWRTIDGRECSGYWPAGTVAFHVNADIAAAVVRYVRATGDVDFEREKGAEILVETARLWCTLGRWDDAGAFHIDGVTGPDEYSALVDDNFFTNLMAQRNLRAAADVCRRHRDRASGLGVSPEEIALWTTTADAMAFPYDAARGIPEQSAGFNEKERWDFEGTRDDQYPLQKHFPYFDLYRKQVVKQADLVLALQAAPDAFTPDETARAFAYYDGLTVRDSSLSASVQATVAARVGQLDLAMDYFAEAGTIDLDDLQEDVDEGLHIAAHAGVWNALVCGFGGMRDDGEMLQFAPRVAPPMTAFSFGMLVRGHTLRVDVQRDGATYRLEDGPAIDIRHFGEDVTLEAGEPRRLSIPPLPDPGPRPSQPRGREPRRAGAET</sequence>
<dbReference type="Pfam" id="PF03632">
    <property type="entry name" value="Glyco_hydro_65m"/>
    <property type="match status" value="1"/>
</dbReference>
<feature type="compositionally biased region" description="Basic and acidic residues" evidence="3">
    <location>
        <begin position="781"/>
        <end position="792"/>
    </location>
</feature>
<dbReference type="Gene3D" id="1.50.10.10">
    <property type="match status" value="1"/>
</dbReference>
<keyword evidence="8" id="KW-1185">Reference proteome</keyword>
<dbReference type="RefSeq" id="WP_191712475.1">
    <property type="nucleotide sequence ID" value="NZ_JACSPX010000001.1"/>
</dbReference>
<organism evidence="7 8">
    <name type="scientific">Microbacterium commune</name>
    <dbReference type="NCBI Taxonomy" id="2762219"/>
    <lineage>
        <taxon>Bacteria</taxon>
        <taxon>Bacillati</taxon>
        <taxon>Actinomycetota</taxon>
        <taxon>Actinomycetes</taxon>
        <taxon>Micrococcales</taxon>
        <taxon>Microbacteriaceae</taxon>
        <taxon>Microbacterium</taxon>
    </lineage>
</organism>
<evidence type="ECO:0000256" key="3">
    <source>
        <dbReference type="SAM" id="MobiDB-lite"/>
    </source>
</evidence>